<gene>
    <name evidence="8" type="primary">ENKUR</name>
    <name evidence="8" type="ORF">AK812_SmicGene24127</name>
</gene>
<proteinExistence type="predicted"/>
<reference evidence="8 9" key="1">
    <citation type="submission" date="2016-02" db="EMBL/GenBank/DDBJ databases">
        <title>Genome analysis of coral dinoflagellate symbionts highlights evolutionary adaptations to a symbiotic lifestyle.</title>
        <authorList>
            <person name="Aranda M."/>
            <person name="Li Y."/>
            <person name="Liew Y.J."/>
            <person name="Baumgarten S."/>
            <person name="Simakov O."/>
            <person name="Wilson M."/>
            <person name="Piel J."/>
            <person name="Ashoor H."/>
            <person name="Bougouffa S."/>
            <person name="Bajic V.B."/>
            <person name="Ryu T."/>
            <person name="Ravasi T."/>
            <person name="Bayer T."/>
            <person name="Micklem G."/>
            <person name="Kim H."/>
            <person name="Bhak J."/>
            <person name="Lajeunesse T.C."/>
            <person name="Voolstra C.R."/>
        </authorList>
    </citation>
    <scope>NUCLEOTIDE SEQUENCE [LARGE SCALE GENOMIC DNA]</scope>
    <source>
        <strain evidence="8 9">CCMP2467</strain>
    </source>
</reference>
<evidence type="ECO:0000256" key="2">
    <source>
        <dbReference type="ARBA" id="ARBA00004245"/>
    </source>
</evidence>
<evidence type="ECO:0000256" key="5">
    <source>
        <dbReference type="ARBA" id="ARBA00023273"/>
    </source>
</evidence>
<dbReference type="OrthoDB" id="2123594at2759"/>
<evidence type="ECO:0000256" key="1">
    <source>
        <dbReference type="ARBA" id="ARBA00004138"/>
    </source>
</evidence>
<evidence type="ECO:0000256" key="6">
    <source>
        <dbReference type="SAM" id="MobiDB-lite"/>
    </source>
</evidence>
<dbReference type="PROSITE" id="PS51665">
    <property type="entry name" value="ENKURIN"/>
    <property type="match status" value="1"/>
</dbReference>
<keyword evidence="5" id="KW-0966">Cell projection</keyword>
<comment type="caution">
    <text evidence="8">The sequence shown here is derived from an EMBL/GenBank/DDBJ whole genome shotgun (WGS) entry which is preliminary data.</text>
</comment>
<sequence length="380" mass="44289">MGMEATLRQQKESGADGAKPAHELVREDPNVKASMEQYNEMVIAFRRLHSFNKEFYDFMAGSIQEIHENANAAYALQCDPTEELEMSSKETYQQQCGRGMWKDLKLERFSFPHKHSEVNHKAEIWILAATTPPRVWYFCRLPTLSCRAFRSLKASPADIHLRLQLSLLQPDYGKIPKYLSHIKKDIDAEYEYIRQLQQQREQEEADRMRPLLEDERHHLIEGLKTKWESVNTAYQGGTHITKLDTMGKMKRKERHEAELSQIEKDIEKLSKKNIIINADECWLQVSRVHSYAFCVMHSDKPKVRIFALDAWQRSCWLWAHSGQEVHAAFPVPRPFTSIEAEQCLDLEAYRYGMLECQRLTVADISLAFTLQGPMQKAKSR</sequence>
<keyword evidence="4" id="KW-0206">Cytoskeleton</keyword>
<protein>
    <submittedName>
        <fullName evidence="8">Enkurin</fullName>
    </submittedName>
</protein>
<dbReference type="InterPro" id="IPR052102">
    <property type="entry name" value="Enkurin_domain-protein"/>
</dbReference>
<dbReference type="InterPro" id="IPR027012">
    <property type="entry name" value="Enkurin_dom"/>
</dbReference>
<evidence type="ECO:0000313" key="8">
    <source>
        <dbReference type="EMBL" id="OLP93933.1"/>
    </source>
</evidence>
<dbReference type="PANTHER" id="PTHR21490">
    <property type="entry name" value="ENKURIN-RELATED"/>
    <property type="match status" value="1"/>
</dbReference>
<dbReference type="GO" id="GO:0005516">
    <property type="term" value="F:calmodulin binding"/>
    <property type="evidence" value="ECO:0007669"/>
    <property type="project" value="TreeGrafter"/>
</dbReference>
<dbReference type="Pfam" id="PF13864">
    <property type="entry name" value="Enkurin"/>
    <property type="match status" value="1"/>
</dbReference>
<feature type="region of interest" description="Disordered" evidence="6">
    <location>
        <begin position="1"/>
        <end position="30"/>
    </location>
</feature>
<organism evidence="8 9">
    <name type="scientific">Symbiodinium microadriaticum</name>
    <name type="common">Dinoflagellate</name>
    <name type="synonym">Zooxanthella microadriatica</name>
    <dbReference type="NCBI Taxonomy" id="2951"/>
    <lineage>
        <taxon>Eukaryota</taxon>
        <taxon>Sar</taxon>
        <taxon>Alveolata</taxon>
        <taxon>Dinophyceae</taxon>
        <taxon>Suessiales</taxon>
        <taxon>Symbiodiniaceae</taxon>
        <taxon>Symbiodinium</taxon>
    </lineage>
</organism>
<evidence type="ECO:0000256" key="3">
    <source>
        <dbReference type="ARBA" id="ARBA00022490"/>
    </source>
</evidence>
<dbReference type="Proteomes" id="UP000186817">
    <property type="component" value="Unassembled WGS sequence"/>
</dbReference>
<feature type="compositionally biased region" description="Basic and acidic residues" evidence="6">
    <location>
        <begin position="9"/>
        <end position="30"/>
    </location>
</feature>
<dbReference type="GO" id="GO:0005856">
    <property type="term" value="C:cytoskeleton"/>
    <property type="evidence" value="ECO:0007669"/>
    <property type="project" value="UniProtKB-SubCell"/>
</dbReference>
<evidence type="ECO:0000313" key="9">
    <source>
        <dbReference type="Proteomes" id="UP000186817"/>
    </source>
</evidence>
<comment type="subcellular location">
    <subcellularLocation>
        <location evidence="1">Cell projection</location>
        <location evidence="1">Cilium</location>
    </subcellularLocation>
    <subcellularLocation>
        <location evidence="2">Cytoplasm</location>
        <location evidence="2">Cytoskeleton</location>
    </subcellularLocation>
</comment>
<dbReference type="EMBL" id="LSRX01000564">
    <property type="protein sequence ID" value="OLP93933.1"/>
    <property type="molecule type" value="Genomic_DNA"/>
</dbReference>
<keyword evidence="9" id="KW-1185">Reference proteome</keyword>
<dbReference type="GO" id="GO:0005929">
    <property type="term" value="C:cilium"/>
    <property type="evidence" value="ECO:0007669"/>
    <property type="project" value="UniProtKB-SubCell"/>
</dbReference>
<evidence type="ECO:0000259" key="7">
    <source>
        <dbReference type="PROSITE" id="PS51665"/>
    </source>
</evidence>
<feature type="domain" description="Enkurin" evidence="7">
    <location>
        <begin position="183"/>
        <end position="277"/>
    </location>
</feature>
<keyword evidence="3" id="KW-0963">Cytoplasm</keyword>
<dbReference type="PANTHER" id="PTHR21490:SF0">
    <property type="entry name" value="ENKURIN"/>
    <property type="match status" value="1"/>
</dbReference>
<dbReference type="AlphaFoldDB" id="A0A1Q9DFH6"/>
<accession>A0A1Q9DFH6</accession>
<evidence type="ECO:0000256" key="4">
    <source>
        <dbReference type="ARBA" id="ARBA00023212"/>
    </source>
</evidence>
<name>A0A1Q9DFH6_SYMMI</name>